<gene>
    <name evidence="1" type="ORF">FSP39_015149</name>
</gene>
<dbReference type="GO" id="GO:0020037">
    <property type="term" value="F:heme binding"/>
    <property type="evidence" value="ECO:0007669"/>
    <property type="project" value="InterPro"/>
</dbReference>
<dbReference type="EMBL" id="VSWD01000008">
    <property type="protein sequence ID" value="KAK3095477.1"/>
    <property type="molecule type" value="Genomic_DNA"/>
</dbReference>
<dbReference type="Pfam" id="PF03098">
    <property type="entry name" value="An_peroxidase"/>
    <property type="match status" value="2"/>
</dbReference>
<accession>A0AA89C5G8</accession>
<evidence type="ECO:0000313" key="2">
    <source>
        <dbReference type="Proteomes" id="UP001186944"/>
    </source>
</evidence>
<keyword evidence="2" id="KW-1185">Reference proteome</keyword>
<organism evidence="1 2">
    <name type="scientific">Pinctada imbricata</name>
    <name type="common">Atlantic pearl-oyster</name>
    <name type="synonym">Pinctada martensii</name>
    <dbReference type="NCBI Taxonomy" id="66713"/>
    <lineage>
        <taxon>Eukaryota</taxon>
        <taxon>Metazoa</taxon>
        <taxon>Spiralia</taxon>
        <taxon>Lophotrochozoa</taxon>
        <taxon>Mollusca</taxon>
        <taxon>Bivalvia</taxon>
        <taxon>Autobranchia</taxon>
        <taxon>Pteriomorphia</taxon>
        <taxon>Pterioida</taxon>
        <taxon>Pterioidea</taxon>
        <taxon>Pteriidae</taxon>
        <taxon>Pinctada</taxon>
    </lineage>
</organism>
<reference evidence="1" key="1">
    <citation type="submission" date="2019-08" db="EMBL/GenBank/DDBJ databases">
        <title>The improved chromosome-level genome for the pearl oyster Pinctada fucata martensii using PacBio sequencing and Hi-C.</title>
        <authorList>
            <person name="Zheng Z."/>
        </authorList>
    </citation>
    <scope>NUCLEOTIDE SEQUENCE</scope>
    <source>
        <strain evidence="1">ZZ-2019</strain>
        <tissue evidence="1">Adductor muscle</tissue>
    </source>
</reference>
<dbReference type="SUPFAM" id="SSF48113">
    <property type="entry name" value="Heme-dependent peroxidases"/>
    <property type="match status" value="2"/>
</dbReference>
<dbReference type="Gene3D" id="1.10.640.10">
    <property type="entry name" value="Haem peroxidase domain superfamily, animal type"/>
    <property type="match status" value="2"/>
</dbReference>
<dbReference type="PANTHER" id="PTHR11475">
    <property type="entry name" value="OXIDASE/PEROXIDASE"/>
    <property type="match status" value="1"/>
</dbReference>
<name>A0AA89C5G8_PINIB</name>
<dbReference type="GO" id="GO:0006979">
    <property type="term" value="P:response to oxidative stress"/>
    <property type="evidence" value="ECO:0007669"/>
    <property type="project" value="InterPro"/>
</dbReference>
<sequence length="211" mass="23506">MAIKQILNDVDLVKELKEIFSKTNQVSPEKCSKNSQYRTYDGSCNNLANPTWGMAGQTQLRMMPAEYNDGISEPRILGNDGNPLPSPRMVSNIVHREGKKRQMSKTSSVMVMQWGQFLDHDIVATPLVRNDDGSPLVCCGNTTTTLGDDDRNVDDIDIYSGGISEKSMPGAEVGPLFGCLLAEQFRKLKFGDRFWYDRQNDQIGFTEGISS</sequence>
<protein>
    <submittedName>
        <fullName evidence="1">Uncharacterized protein</fullName>
    </submittedName>
</protein>
<dbReference type="Proteomes" id="UP001186944">
    <property type="component" value="Unassembled WGS sequence"/>
</dbReference>
<dbReference type="InterPro" id="IPR019791">
    <property type="entry name" value="Haem_peroxidase_animal"/>
</dbReference>
<dbReference type="PROSITE" id="PS50292">
    <property type="entry name" value="PEROXIDASE_3"/>
    <property type="match status" value="1"/>
</dbReference>
<comment type="caution">
    <text evidence="1">The sequence shown here is derived from an EMBL/GenBank/DDBJ whole genome shotgun (WGS) entry which is preliminary data.</text>
</comment>
<dbReference type="InterPro" id="IPR010255">
    <property type="entry name" value="Haem_peroxidase_sf"/>
</dbReference>
<dbReference type="PANTHER" id="PTHR11475:SF134">
    <property type="entry name" value="LD42267P"/>
    <property type="match status" value="1"/>
</dbReference>
<dbReference type="GO" id="GO:0005576">
    <property type="term" value="C:extracellular region"/>
    <property type="evidence" value="ECO:0007669"/>
    <property type="project" value="UniProtKB-SubCell"/>
</dbReference>
<proteinExistence type="predicted"/>
<dbReference type="InterPro" id="IPR037120">
    <property type="entry name" value="Haem_peroxidase_sf_animal"/>
</dbReference>
<dbReference type="AlphaFoldDB" id="A0AA89C5G8"/>
<evidence type="ECO:0000313" key="1">
    <source>
        <dbReference type="EMBL" id="KAK3095477.1"/>
    </source>
</evidence>
<dbReference type="GO" id="GO:0004601">
    <property type="term" value="F:peroxidase activity"/>
    <property type="evidence" value="ECO:0007669"/>
    <property type="project" value="InterPro"/>
</dbReference>